<proteinExistence type="predicted"/>
<evidence type="ECO:0008006" key="2">
    <source>
        <dbReference type="Google" id="ProtNLM"/>
    </source>
</evidence>
<dbReference type="PROSITE" id="PS51257">
    <property type="entry name" value="PROKAR_LIPOPROTEIN"/>
    <property type="match status" value="1"/>
</dbReference>
<sequence length="168" mass="19041">MSRFPTNWLRLWSLLTFWGVVAACRMPVPTPIGEVVWTRYQQEKKLTREEAIARHNYCPTSGCIIRLEDVQVRPTIARPGDTLVLTTTYTVLTAEDTPIPISITREIFHQGKSLGQTKAVVTRTLNGTWTQTMDFPLARDAIPGIYTLVTRIDSGYGRDEKSVQFAVR</sequence>
<protein>
    <recommendedName>
        <fullName evidence="2">Macroglobulin domain-containing protein</fullName>
    </recommendedName>
</protein>
<dbReference type="AlphaFoldDB" id="A0A7C3WQL2"/>
<organism evidence="1">
    <name type="scientific">Desulfobacca acetoxidans</name>
    <dbReference type="NCBI Taxonomy" id="60893"/>
    <lineage>
        <taxon>Bacteria</taxon>
        <taxon>Pseudomonadati</taxon>
        <taxon>Thermodesulfobacteriota</taxon>
        <taxon>Desulfobaccia</taxon>
        <taxon>Desulfobaccales</taxon>
        <taxon>Desulfobaccaceae</taxon>
        <taxon>Desulfobacca</taxon>
    </lineage>
</organism>
<name>A0A7C3WQL2_9BACT</name>
<evidence type="ECO:0000313" key="1">
    <source>
        <dbReference type="EMBL" id="HGB14514.1"/>
    </source>
</evidence>
<accession>A0A7C3WQL2</accession>
<reference evidence="1" key="1">
    <citation type="journal article" date="2020" name="mSystems">
        <title>Genome- and Community-Level Interaction Insights into Carbon Utilization and Element Cycling Functions of Hydrothermarchaeota in Hydrothermal Sediment.</title>
        <authorList>
            <person name="Zhou Z."/>
            <person name="Liu Y."/>
            <person name="Xu W."/>
            <person name="Pan J."/>
            <person name="Luo Z.H."/>
            <person name="Li M."/>
        </authorList>
    </citation>
    <scope>NUCLEOTIDE SEQUENCE [LARGE SCALE GENOMIC DNA]</scope>
    <source>
        <strain evidence="1">SpSt-776</strain>
    </source>
</reference>
<gene>
    <name evidence="1" type="ORF">ENV62_04660</name>
</gene>
<comment type="caution">
    <text evidence="1">The sequence shown here is derived from an EMBL/GenBank/DDBJ whole genome shotgun (WGS) entry which is preliminary data.</text>
</comment>
<dbReference type="EMBL" id="DTHB01000040">
    <property type="protein sequence ID" value="HGB14514.1"/>
    <property type="molecule type" value="Genomic_DNA"/>
</dbReference>